<keyword evidence="1" id="KW-1133">Transmembrane helix</keyword>
<evidence type="ECO:0000313" key="2">
    <source>
        <dbReference type="EMBL" id="KAK3296390.1"/>
    </source>
</evidence>
<proteinExistence type="predicted"/>
<evidence type="ECO:0000313" key="3">
    <source>
        <dbReference type="Proteomes" id="UP001278766"/>
    </source>
</evidence>
<comment type="caution">
    <text evidence="2">The sequence shown here is derived from an EMBL/GenBank/DDBJ whole genome shotgun (WGS) entry which is preliminary data.</text>
</comment>
<keyword evidence="1" id="KW-0472">Membrane</keyword>
<evidence type="ECO:0000256" key="1">
    <source>
        <dbReference type="SAM" id="Phobius"/>
    </source>
</evidence>
<gene>
    <name evidence="2" type="ORF">B0H64DRAFT_169189</name>
</gene>
<sequence length="184" mass="19805">MPDMHCMYGDEDNAVIGWFPCFMTAPATGMTVPVVVTRAPQSSYTTIQTVTSPELIYAHGVKMVYQATDFVPPSTGSVTASTYFPTSSELGTGSESGLSTGATVAIGVTIPLAVLGASVAALLVWRRKRGQRMGREAGTDWLKSHELPTKPHERMLPDRLYEMSGEGVMAEMPATRQTVELPGY</sequence>
<accession>A0AAE0LT64</accession>
<dbReference type="AlphaFoldDB" id="A0AAE0LT64"/>
<organism evidence="2 3">
    <name type="scientific">Chaetomium fimeti</name>
    <dbReference type="NCBI Taxonomy" id="1854472"/>
    <lineage>
        <taxon>Eukaryota</taxon>
        <taxon>Fungi</taxon>
        <taxon>Dikarya</taxon>
        <taxon>Ascomycota</taxon>
        <taxon>Pezizomycotina</taxon>
        <taxon>Sordariomycetes</taxon>
        <taxon>Sordariomycetidae</taxon>
        <taxon>Sordariales</taxon>
        <taxon>Chaetomiaceae</taxon>
        <taxon>Chaetomium</taxon>
    </lineage>
</organism>
<keyword evidence="1" id="KW-0812">Transmembrane</keyword>
<reference evidence="2" key="1">
    <citation type="journal article" date="2023" name="Mol. Phylogenet. Evol.">
        <title>Genome-scale phylogeny and comparative genomics of the fungal order Sordariales.</title>
        <authorList>
            <person name="Hensen N."/>
            <person name="Bonometti L."/>
            <person name="Westerberg I."/>
            <person name="Brannstrom I.O."/>
            <person name="Guillou S."/>
            <person name="Cros-Aarteil S."/>
            <person name="Calhoun S."/>
            <person name="Haridas S."/>
            <person name="Kuo A."/>
            <person name="Mondo S."/>
            <person name="Pangilinan J."/>
            <person name="Riley R."/>
            <person name="LaButti K."/>
            <person name="Andreopoulos B."/>
            <person name="Lipzen A."/>
            <person name="Chen C."/>
            <person name="Yan M."/>
            <person name="Daum C."/>
            <person name="Ng V."/>
            <person name="Clum A."/>
            <person name="Steindorff A."/>
            <person name="Ohm R.A."/>
            <person name="Martin F."/>
            <person name="Silar P."/>
            <person name="Natvig D.O."/>
            <person name="Lalanne C."/>
            <person name="Gautier V."/>
            <person name="Ament-Velasquez S.L."/>
            <person name="Kruys A."/>
            <person name="Hutchinson M.I."/>
            <person name="Powell A.J."/>
            <person name="Barry K."/>
            <person name="Miller A.N."/>
            <person name="Grigoriev I.V."/>
            <person name="Debuchy R."/>
            <person name="Gladieux P."/>
            <person name="Hiltunen Thoren M."/>
            <person name="Johannesson H."/>
        </authorList>
    </citation>
    <scope>NUCLEOTIDE SEQUENCE</scope>
    <source>
        <strain evidence="2">CBS 168.71</strain>
    </source>
</reference>
<protein>
    <submittedName>
        <fullName evidence="2">Uncharacterized protein</fullName>
    </submittedName>
</protein>
<name>A0AAE0LT64_9PEZI</name>
<dbReference type="RefSeq" id="XP_062659904.1">
    <property type="nucleotide sequence ID" value="XM_062798737.1"/>
</dbReference>
<dbReference type="GeneID" id="87835685"/>
<feature type="transmembrane region" description="Helical" evidence="1">
    <location>
        <begin position="104"/>
        <end position="125"/>
    </location>
</feature>
<reference evidence="2" key="2">
    <citation type="submission" date="2023-06" db="EMBL/GenBank/DDBJ databases">
        <authorList>
            <consortium name="Lawrence Berkeley National Laboratory"/>
            <person name="Haridas S."/>
            <person name="Hensen N."/>
            <person name="Bonometti L."/>
            <person name="Westerberg I."/>
            <person name="Brannstrom I.O."/>
            <person name="Guillou S."/>
            <person name="Cros-Aarteil S."/>
            <person name="Calhoun S."/>
            <person name="Kuo A."/>
            <person name="Mondo S."/>
            <person name="Pangilinan J."/>
            <person name="Riley R."/>
            <person name="Labutti K."/>
            <person name="Andreopoulos B."/>
            <person name="Lipzen A."/>
            <person name="Chen C."/>
            <person name="Yanf M."/>
            <person name="Daum C."/>
            <person name="Ng V."/>
            <person name="Clum A."/>
            <person name="Steindorff A."/>
            <person name="Ohm R."/>
            <person name="Martin F."/>
            <person name="Silar P."/>
            <person name="Natvig D."/>
            <person name="Lalanne C."/>
            <person name="Gautier V."/>
            <person name="Ament-Velasquez S.L."/>
            <person name="Kruys A."/>
            <person name="Hutchinson M.I."/>
            <person name="Powell A.J."/>
            <person name="Barry K."/>
            <person name="Miller A.N."/>
            <person name="Grigoriev I.V."/>
            <person name="Debuchy R."/>
            <person name="Gladieux P."/>
            <person name="Thoren M.H."/>
            <person name="Johannesson H."/>
        </authorList>
    </citation>
    <scope>NUCLEOTIDE SEQUENCE</scope>
    <source>
        <strain evidence="2">CBS 168.71</strain>
    </source>
</reference>
<dbReference type="EMBL" id="JAUEPN010000004">
    <property type="protein sequence ID" value="KAK3296390.1"/>
    <property type="molecule type" value="Genomic_DNA"/>
</dbReference>
<dbReference type="Proteomes" id="UP001278766">
    <property type="component" value="Unassembled WGS sequence"/>
</dbReference>
<keyword evidence="3" id="KW-1185">Reference proteome</keyword>